<gene>
    <name evidence="2" type="ORF">BFC17_11410</name>
</gene>
<dbReference type="InterPro" id="IPR045644">
    <property type="entry name" value="DUF6404"/>
</dbReference>
<proteinExistence type="predicted"/>
<feature type="transmembrane region" description="Helical" evidence="1">
    <location>
        <begin position="48"/>
        <end position="73"/>
    </location>
</feature>
<sequence>MDYQDKLNAAMKELEQSKISKSNYAPPFFNLLLKLGFKVRPYHYNSPLVNFILLGSCFGLTWGLAMWVLAGLMGGDSPIFSLSIALMAGAMFGGLMALYYKISGKTNHLSEWSQL</sequence>
<feature type="transmembrane region" description="Helical" evidence="1">
    <location>
        <begin position="79"/>
        <end position="100"/>
    </location>
</feature>
<dbReference type="Pfam" id="PF19942">
    <property type="entry name" value="DUF6404"/>
    <property type="match status" value="1"/>
</dbReference>
<keyword evidence="1" id="KW-0812">Transmembrane</keyword>
<reference evidence="2 3" key="1">
    <citation type="submission" date="2016-09" db="EMBL/GenBank/DDBJ databases">
        <title>Alteromonas lipolytica, a new species isolated from sea water.</title>
        <authorList>
            <person name="Wu Y.-H."/>
            <person name="Cheng H."/>
            <person name="Xu X.-W."/>
        </authorList>
    </citation>
    <scope>NUCLEOTIDE SEQUENCE [LARGE SCALE GENOMIC DNA]</scope>
    <source>
        <strain evidence="2 3">JW12</strain>
    </source>
</reference>
<protein>
    <submittedName>
        <fullName evidence="2">Uncharacterized protein</fullName>
    </submittedName>
</protein>
<keyword evidence="1" id="KW-0472">Membrane</keyword>
<dbReference type="AlphaFoldDB" id="A0A1E8FIX9"/>
<evidence type="ECO:0000256" key="1">
    <source>
        <dbReference type="SAM" id="Phobius"/>
    </source>
</evidence>
<dbReference type="Proteomes" id="UP000176037">
    <property type="component" value="Unassembled WGS sequence"/>
</dbReference>
<evidence type="ECO:0000313" key="3">
    <source>
        <dbReference type="Proteomes" id="UP000176037"/>
    </source>
</evidence>
<keyword evidence="3" id="KW-1185">Reference proteome</keyword>
<comment type="caution">
    <text evidence="2">The sequence shown here is derived from an EMBL/GenBank/DDBJ whole genome shotgun (WGS) entry which is preliminary data.</text>
</comment>
<organism evidence="2 3">
    <name type="scientific">Alteromonas lipolytica</name>
    <dbReference type="NCBI Taxonomy" id="1856405"/>
    <lineage>
        <taxon>Bacteria</taxon>
        <taxon>Pseudomonadati</taxon>
        <taxon>Pseudomonadota</taxon>
        <taxon>Gammaproteobacteria</taxon>
        <taxon>Alteromonadales</taxon>
        <taxon>Alteromonadaceae</taxon>
        <taxon>Alteromonas/Salinimonas group</taxon>
        <taxon>Alteromonas</taxon>
    </lineage>
</organism>
<accession>A0A1E8FIX9</accession>
<dbReference type="EMBL" id="MJIC01000006">
    <property type="protein sequence ID" value="OFI35875.1"/>
    <property type="molecule type" value="Genomic_DNA"/>
</dbReference>
<name>A0A1E8FIX9_9ALTE</name>
<evidence type="ECO:0000313" key="2">
    <source>
        <dbReference type="EMBL" id="OFI35875.1"/>
    </source>
</evidence>
<keyword evidence="1" id="KW-1133">Transmembrane helix</keyword>